<dbReference type="OrthoDB" id="7283544at2"/>
<dbReference type="AlphaFoldDB" id="A0A511AY10"/>
<name>A0A511AY10_9PROT</name>
<evidence type="ECO:0000313" key="2">
    <source>
        <dbReference type="Proteomes" id="UP000321230"/>
    </source>
</evidence>
<evidence type="ECO:0000313" key="1">
    <source>
        <dbReference type="EMBL" id="GEK92502.1"/>
    </source>
</evidence>
<keyword evidence="2" id="KW-1185">Reference proteome</keyword>
<protein>
    <submittedName>
        <fullName evidence="1">Uncharacterized protein</fullName>
    </submittedName>
</protein>
<comment type="caution">
    <text evidence="1">The sequence shown here is derived from an EMBL/GenBank/DDBJ whole genome shotgun (WGS) entry which is preliminary data.</text>
</comment>
<reference evidence="1 2" key="1">
    <citation type="submission" date="2019-07" db="EMBL/GenBank/DDBJ databases">
        <title>Whole genome shotgun sequence of Gluconobacter wancherniae NBRC 103581.</title>
        <authorList>
            <person name="Hosoyama A."/>
            <person name="Uohara A."/>
            <person name="Ohji S."/>
            <person name="Ichikawa N."/>
        </authorList>
    </citation>
    <scope>NUCLEOTIDE SEQUENCE [LARGE SCALE GENOMIC DNA]</scope>
    <source>
        <strain evidence="1 2">NBRC 103581</strain>
    </source>
</reference>
<proteinExistence type="predicted"/>
<dbReference type="EMBL" id="BJUZ01000001">
    <property type="protein sequence ID" value="GEK92502.1"/>
    <property type="molecule type" value="Genomic_DNA"/>
</dbReference>
<sequence>MVRQEGASPSPKKRKVIKLANRLGASATTCILDVLVNDRPGLMRDSAVFMDILEKIWKVCDVEASEVWAELDHRLKLAEDMRATGTRVRKGGRIRSTKLP</sequence>
<gene>
    <name evidence="1" type="ORF">GWA01_02720</name>
</gene>
<accession>A0A511AY10</accession>
<dbReference type="Proteomes" id="UP000321230">
    <property type="component" value="Unassembled WGS sequence"/>
</dbReference>
<organism evidence="1 2">
    <name type="scientific">Gluconobacter wancherniae NBRC 103581</name>
    <dbReference type="NCBI Taxonomy" id="656744"/>
    <lineage>
        <taxon>Bacteria</taxon>
        <taxon>Pseudomonadati</taxon>
        <taxon>Pseudomonadota</taxon>
        <taxon>Alphaproteobacteria</taxon>
        <taxon>Acetobacterales</taxon>
        <taxon>Acetobacteraceae</taxon>
        <taxon>Gluconobacter</taxon>
    </lineage>
</organism>